<feature type="transmembrane region" description="Helical" evidence="7">
    <location>
        <begin position="273"/>
        <end position="299"/>
    </location>
</feature>
<comment type="caution">
    <text evidence="9">The sequence shown here is derived from an EMBL/GenBank/DDBJ whole genome shotgun (WGS) entry which is preliminary data.</text>
</comment>
<dbReference type="PANTHER" id="PTHR43163">
    <property type="entry name" value="DIPEPTIDE TRANSPORT SYSTEM PERMEASE PROTEIN DPPB-RELATED"/>
    <property type="match status" value="1"/>
</dbReference>
<comment type="similarity">
    <text evidence="7">Belongs to the binding-protein-dependent transport system permease family.</text>
</comment>
<keyword evidence="4 7" id="KW-0812">Transmembrane</keyword>
<feature type="transmembrane region" description="Helical" evidence="7">
    <location>
        <begin position="227"/>
        <end position="253"/>
    </location>
</feature>
<evidence type="ECO:0000256" key="3">
    <source>
        <dbReference type="ARBA" id="ARBA00022475"/>
    </source>
</evidence>
<comment type="subcellular location">
    <subcellularLocation>
        <location evidence="1 7">Cell membrane</location>
        <topology evidence="1 7">Multi-pass membrane protein</topology>
    </subcellularLocation>
</comment>
<evidence type="ECO:0000259" key="8">
    <source>
        <dbReference type="PROSITE" id="PS50928"/>
    </source>
</evidence>
<organism evidence="9 10">
    <name type="scientific">Microvirga puerhi</name>
    <dbReference type="NCBI Taxonomy" id="2876078"/>
    <lineage>
        <taxon>Bacteria</taxon>
        <taxon>Pseudomonadati</taxon>
        <taxon>Pseudomonadota</taxon>
        <taxon>Alphaproteobacteria</taxon>
        <taxon>Hyphomicrobiales</taxon>
        <taxon>Methylobacteriaceae</taxon>
        <taxon>Microvirga</taxon>
    </lineage>
</organism>
<accession>A0ABS7VU90</accession>
<evidence type="ECO:0000256" key="5">
    <source>
        <dbReference type="ARBA" id="ARBA00022989"/>
    </source>
</evidence>
<feature type="transmembrane region" description="Helical" evidence="7">
    <location>
        <begin position="142"/>
        <end position="161"/>
    </location>
</feature>
<dbReference type="Pfam" id="PF00528">
    <property type="entry name" value="BPD_transp_1"/>
    <property type="match status" value="1"/>
</dbReference>
<feature type="transmembrane region" description="Helical" evidence="7">
    <location>
        <begin position="7"/>
        <end position="27"/>
    </location>
</feature>
<evidence type="ECO:0000256" key="7">
    <source>
        <dbReference type="RuleBase" id="RU363032"/>
    </source>
</evidence>
<evidence type="ECO:0000256" key="1">
    <source>
        <dbReference type="ARBA" id="ARBA00004651"/>
    </source>
</evidence>
<dbReference type="RefSeq" id="WP_224315963.1">
    <property type="nucleotide sequence ID" value="NZ_JAIRBM010000028.1"/>
</dbReference>
<feature type="transmembrane region" description="Helical" evidence="7">
    <location>
        <begin position="101"/>
        <end position="122"/>
    </location>
</feature>
<reference evidence="9 10" key="1">
    <citation type="submission" date="2021-09" db="EMBL/GenBank/DDBJ databases">
        <title>The complete genome sequence of a new microorganism.</title>
        <authorList>
            <person name="Zi Z."/>
        </authorList>
    </citation>
    <scope>NUCLEOTIDE SEQUENCE [LARGE SCALE GENOMIC DNA]</scope>
    <source>
        <strain evidence="9 10">WGZ8</strain>
    </source>
</reference>
<sequence>MTRYLGYRILSSLVVILGAATIIFVAIRAVPGDPALVVLGPSATPEQVAALRTEYGLDGSLLGQYMHFLARMATFDFGSSFRLGMPATQAISQAFTATLSLALAALCIALMIGFPLGILCALRPNGWSDRIISSLSMTGQALPSFWVGIMLVMIFSRMLRILPSGGAETPEAILMPAVTLALPLLSIIVRLVRSGLLEVLGEGYVQTARAKGLREPRVVGRHALRNMLIPVVTVVGLELGGLLGGAVIVETVFAWPGLGRLLIDSIAARDYSVVQACVVVLVLGFVSINLIVDLLYGYLDPRVRVGS</sequence>
<proteinExistence type="inferred from homology"/>
<name>A0ABS7VU90_9HYPH</name>
<gene>
    <name evidence="9" type="ORF">K9B37_23165</name>
</gene>
<evidence type="ECO:0000313" key="10">
    <source>
        <dbReference type="Proteomes" id="UP000704176"/>
    </source>
</evidence>
<feature type="domain" description="ABC transmembrane type-1" evidence="8">
    <location>
        <begin position="95"/>
        <end position="292"/>
    </location>
</feature>
<dbReference type="InterPro" id="IPR045621">
    <property type="entry name" value="BPD_transp_1_N"/>
</dbReference>
<dbReference type="Gene3D" id="1.10.3720.10">
    <property type="entry name" value="MetI-like"/>
    <property type="match status" value="1"/>
</dbReference>
<evidence type="ECO:0000256" key="2">
    <source>
        <dbReference type="ARBA" id="ARBA00022448"/>
    </source>
</evidence>
<dbReference type="Proteomes" id="UP000704176">
    <property type="component" value="Unassembled WGS sequence"/>
</dbReference>
<dbReference type="EMBL" id="JAIRBM010000028">
    <property type="protein sequence ID" value="MBZ6079159.1"/>
    <property type="molecule type" value="Genomic_DNA"/>
</dbReference>
<evidence type="ECO:0000256" key="4">
    <source>
        <dbReference type="ARBA" id="ARBA00022692"/>
    </source>
</evidence>
<evidence type="ECO:0000313" key="9">
    <source>
        <dbReference type="EMBL" id="MBZ6079159.1"/>
    </source>
</evidence>
<keyword evidence="3" id="KW-1003">Cell membrane</keyword>
<dbReference type="CDD" id="cd06261">
    <property type="entry name" value="TM_PBP2"/>
    <property type="match status" value="1"/>
</dbReference>
<dbReference type="InterPro" id="IPR000515">
    <property type="entry name" value="MetI-like"/>
</dbReference>
<feature type="transmembrane region" description="Helical" evidence="7">
    <location>
        <begin position="173"/>
        <end position="192"/>
    </location>
</feature>
<keyword evidence="10" id="KW-1185">Reference proteome</keyword>
<keyword evidence="6 7" id="KW-0472">Membrane</keyword>
<keyword evidence="2 7" id="KW-0813">Transport</keyword>
<dbReference type="PROSITE" id="PS50928">
    <property type="entry name" value="ABC_TM1"/>
    <property type="match status" value="1"/>
</dbReference>
<dbReference type="InterPro" id="IPR035906">
    <property type="entry name" value="MetI-like_sf"/>
</dbReference>
<protein>
    <submittedName>
        <fullName evidence="9">ABC transporter permease</fullName>
    </submittedName>
</protein>
<dbReference type="PANTHER" id="PTHR43163:SF6">
    <property type="entry name" value="DIPEPTIDE TRANSPORT SYSTEM PERMEASE PROTEIN DPPB-RELATED"/>
    <property type="match status" value="1"/>
</dbReference>
<keyword evidence="5 7" id="KW-1133">Transmembrane helix</keyword>
<dbReference type="Pfam" id="PF19300">
    <property type="entry name" value="BPD_transp_1_N"/>
    <property type="match status" value="1"/>
</dbReference>
<evidence type="ECO:0000256" key="6">
    <source>
        <dbReference type="ARBA" id="ARBA00023136"/>
    </source>
</evidence>
<dbReference type="SUPFAM" id="SSF161098">
    <property type="entry name" value="MetI-like"/>
    <property type="match status" value="1"/>
</dbReference>